<keyword evidence="3" id="KW-1185">Reference proteome</keyword>
<dbReference type="AlphaFoldDB" id="A0A504YQ76"/>
<organism evidence="2 3">
    <name type="scientific">Fasciola gigantica</name>
    <name type="common">Giant liver fluke</name>
    <dbReference type="NCBI Taxonomy" id="46835"/>
    <lineage>
        <taxon>Eukaryota</taxon>
        <taxon>Metazoa</taxon>
        <taxon>Spiralia</taxon>
        <taxon>Lophotrochozoa</taxon>
        <taxon>Platyhelminthes</taxon>
        <taxon>Trematoda</taxon>
        <taxon>Digenea</taxon>
        <taxon>Plagiorchiida</taxon>
        <taxon>Echinostomata</taxon>
        <taxon>Echinostomatoidea</taxon>
        <taxon>Fasciolidae</taxon>
        <taxon>Fasciola</taxon>
    </lineage>
</organism>
<accession>A0A504YQ76</accession>
<feature type="compositionally biased region" description="Polar residues" evidence="1">
    <location>
        <begin position="480"/>
        <end position="504"/>
    </location>
</feature>
<gene>
    <name evidence="2" type="ORF">FGIG_05813</name>
</gene>
<dbReference type="Proteomes" id="UP000316759">
    <property type="component" value="Unassembled WGS sequence"/>
</dbReference>
<name>A0A504YQ76_FASGI</name>
<feature type="compositionally biased region" description="Polar residues" evidence="1">
    <location>
        <begin position="126"/>
        <end position="137"/>
    </location>
</feature>
<evidence type="ECO:0000256" key="1">
    <source>
        <dbReference type="SAM" id="MobiDB-lite"/>
    </source>
</evidence>
<feature type="region of interest" description="Disordered" evidence="1">
    <location>
        <begin position="101"/>
        <end position="137"/>
    </location>
</feature>
<evidence type="ECO:0000313" key="2">
    <source>
        <dbReference type="EMBL" id="TPP63524.1"/>
    </source>
</evidence>
<evidence type="ECO:0000313" key="3">
    <source>
        <dbReference type="Proteomes" id="UP000316759"/>
    </source>
</evidence>
<feature type="region of interest" description="Disordered" evidence="1">
    <location>
        <begin position="466"/>
        <end position="527"/>
    </location>
</feature>
<feature type="compositionally biased region" description="Basic and acidic residues" evidence="1">
    <location>
        <begin position="466"/>
        <end position="476"/>
    </location>
</feature>
<sequence length="545" mass="61155">MKHVPDKEHEHSGIQRLFNSLRRRKSLLKGDLFPQSESISVGKLPSVMDSDINPDLRVSTETTIPVNNCDTSGAGVKLPVRSPSASHAKFLTGCVPIHGLHRSASSPRQSARKSSKSVSPMARIDQTGNQDLESSVSENIKQLVSDPTVDMSSDLWDNEGSFKWRRVRPSATFHHTSLSGMKSSNLWMRNKHISESENTDTPNLLSPFENPSTEATYMFRDPMLEELDAELPVPPPPPPRACPPWLKSALARQQQSQSSKPATMNPDISDPGTDLTRSQTADTSIMTGIGSGLNKQKSFSFEHDRYGLRIYPVMQDGVKISDTHYWLLDPPQSHRMRPRFPSAEADQISCSPPLEAGDYLNVPPGVSLRREVSEPNRQALNNMHYHMVQRMMQDVPEANEAECQAVLIGASYRYEEARKRLKFELLRRLGHFSRSFYKRVLQNVDWDLPLAMNKVRTALEMQKTRDLSLFDPDRPKSSAGLPSTHTYSSNKMDNRTSQMNSTPDVPNAPSPDRPNLSPAFSSPSSREILLTECRRTDQSAHMEQS</sequence>
<proteinExistence type="predicted"/>
<dbReference type="EMBL" id="SUNJ01005550">
    <property type="protein sequence ID" value="TPP63524.1"/>
    <property type="molecule type" value="Genomic_DNA"/>
</dbReference>
<comment type="caution">
    <text evidence="2">The sequence shown here is derived from an EMBL/GenBank/DDBJ whole genome shotgun (WGS) entry which is preliminary data.</text>
</comment>
<reference evidence="2 3" key="1">
    <citation type="submission" date="2019-04" db="EMBL/GenBank/DDBJ databases">
        <title>Annotation for the trematode Fasciola gigantica.</title>
        <authorList>
            <person name="Choi Y.-J."/>
        </authorList>
    </citation>
    <scope>NUCLEOTIDE SEQUENCE [LARGE SCALE GENOMIC DNA]</scope>
    <source>
        <strain evidence="2">Uganda_cow_1</strain>
    </source>
</reference>
<dbReference type="OrthoDB" id="635774at2759"/>
<protein>
    <submittedName>
        <fullName evidence="2">Uncharacterized protein</fullName>
    </submittedName>
</protein>
<feature type="region of interest" description="Disordered" evidence="1">
    <location>
        <begin position="248"/>
        <end position="278"/>
    </location>
</feature>